<feature type="region of interest" description="Disordered" evidence="1">
    <location>
        <begin position="321"/>
        <end position="348"/>
    </location>
</feature>
<organism evidence="2 3">
    <name type="scientific">Candidatus Andeanibacterium colombiense</name>
    <dbReference type="NCBI Taxonomy" id="3121345"/>
    <lineage>
        <taxon>Bacteria</taxon>
        <taxon>Pseudomonadati</taxon>
        <taxon>Pseudomonadota</taxon>
        <taxon>Alphaproteobacteria</taxon>
        <taxon>Sphingomonadales</taxon>
        <taxon>Sphingomonadaceae</taxon>
        <taxon>Candidatus Andeanibacterium</taxon>
    </lineage>
</organism>
<reference evidence="2" key="1">
    <citation type="submission" date="2023-03" db="EMBL/GenBank/DDBJ databases">
        <title>Andean soil-derived lignocellulolytic bacterial consortium as a source of novel taxa and putative plastic-active enzymes.</title>
        <authorList>
            <person name="Diaz-Garcia L."/>
            <person name="Chuvochina M."/>
            <person name="Feuerriegel G."/>
            <person name="Bunk B."/>
            <person name="Sproer C."/>
            <person name="Streit W.R."/>
            <person name="Rodriguez L.M."/>
            <person name="Overmann J."/>
            <person name="Jimenez D.J."/>
        </authorList>
    </citation>
    <scope>NUCLEOTIDE SEQUENCE</scope>
    <source>
        <strain evidence="2">MAG 26</strain>
    </source>
</reference>
<evidence type="ECO:0000313" key="3">
    <source>
        <dbReference type="Proteomes" id="UP001218362"/>
    </source>
</evidence>
<protein>
    <submittedName>
        <fullName evidence="2">Heavy-metal-associated domain-containing protein</fullName>
    </submittedName>
</protein>
<accession>A0AAJ6BPQ0</accession>
<gene>
    <name evidence="2" type="ORF">P0Y56_16740</name>
</gene>
<dbReference type="AlphaFoldDB" id="A0AAJ6BPQ0"/>
<dbReference type="KEGG" id="acob:P0Y56_16740"/>
<proteinExistence type="predicted"/>
<name>A0AAJ6BPQ0_9SPHN</name>
<sequence>MTIFSPALRLPTPSRKAWIVAAFAGAALVVVAWQALFAQVAGDRGIAAVASSTDISIGGIEVNVTGKNSEDARKNGYVLAQRLGWEKLGGPKVSDGELDSMVSAIVIEHEQIGPRRYIARLGIVFDRTKAGAMLGAGGPQAHSAPMLTIPVLKSGGTYTVYEVRNAWQRAWAEYQAGGSAIDYVRPSGSGGDSLLINYGQVGRRSRVWWRNVLDAFGAADVLIPVADLERQWPGGPVKGTFTARYGPDNAFLETFTLTAPNEQGVPDMLVKAIQRFDAIYTAALGRGLLQPDPTLRADRIQLNPTIAALIAAERNAQNADAAAAAADAADDDTVETAPTPVPTAQPTAQPAAASYVVQFNSPSAGSVDSALAAVRGVPGVRGAATSSIAIGGVSVMRVTYSGDLGALAAALRAKGWNVAQNAGGLGISK</sequence>
<feature type="compositionally biased region" description="Low complexity" evidence="1">
    <location>
        <begin position="335"/>
        <end position="348"/>
    </location>
</feature>
<dbReference type="EMBL" id="CP119316">
    <property type="protein sequence ID" value="WEK46630.1"/>
    <property type="molecule type" value="Genomic_DNA"/>
</dbReference>
<dbReference type="Proteomes" id="UP001218362">
    <property type="component" value="Chromosome"/>
</dbReference>
<evidence type="ECO:0000313" key="2">
    <source>
        <dbReference type="EMBL" id="WEK46630.1"/>
    </source>
</evidence>
<evidence type="ECO:0000256" key="1">
    <source>
        <dbReference type="SAM" id="MobiDB-lite"/>
    </source>
</evidence>